<name>A0ABT5U0C3_9MICO</name>
<evidence type="ECO:0000259" key="6">
    <source>
        <dbReference type="PROSITE" id="PS50160"/>
    </source>
</evidence>
<comment type="caution">
    <text evidence="7">The sequence shown here is derived from an EMBL/GenBank/DDBJ whole genome shotgun (WGS) entry which is preliminary data.</text>
</comment>
<evidence type="ECO:0000256" key="5">
    <source>
        <dbReference type="SAM" id="MobiDB-lite"/>
    </source>
</evidence>
<dbReference type="Pfam" id="PF04679">
    <property type="entry name" value="DNA_ligase_A_C"/>
    <property type="match status" value="1"/>
</dbReference>
<dbReference type="Pfam" id="PF13298">
    <property type="entry name" value="LigD_N"/>
    <property type="match status" value="1"/>
</dbReference>
<dbReference type="PROSITE" id="PS50160">
    <property type="entry name" value="DNA_LIGASE_A3"/>
    <property type="match status" value="1"/>
</dbReference>
<keyword evidence="3 7" id="KW-0436">Ligase</keyword>
<protein>
    <recommendedName>
        <fullName evidence="2">DNA ligase (ATP)</fullName>
        <ecNumber evidence="2">6.5.1.1</ecNumber>
    </recommendedName>
</protein>
<reference evidence="7" key="1">
    <citation type="submission" date="2023-02" db="EMBL/GenBank/DDBJ databases">
        <title>Georgenia sp.10Sc9-8, isolated from a soil sample collected from the Taklamakan desert.</title>
        <authorList>
            <person name="Liu S."/>
        </authorList>
    </citation>
    <scope>NUCLEOTIDE SEQUENCE</scope>
    <source>
        <strain evidence="7">10Sc9-8</strain>
    </source>
</reference>
<dbReference type="SUPFAM" id="SSF56091">
    <property type="entry name" value="DNA ligase/mRNA capping enzyme, catalytic domain"/>
    <property type="match status" value="1"/>
</dbReference>
<comment type="catalytic activity">
    <reaction evidence="4">
        <text>ATP + (deoxyribonucleotide)n-3'-hydroxyl + 5'-phospho-(deoxyribonucleotide)m = (deoxyribonucleotide)n+m + AMP + diphosphate.</text>
        <dbReference type="EC" id="6.5.1.1"/>
    </reaction>
</comment>
<feature type="compositionally biased region" description="Low complexity" evidence="5">
    <location>
        <begin position="179"/>
        <end position="200"/>
    </location>
</feature>
<dbReference type="Gene3D" id="3.30.470.30">
    <property type="entry name" value="DNA ligase/mRNA capping enzyme"/>
    <property type="match status" value="1"/>
</dbReference>
<dbReference type="InterPro" id="IPR050191">
    <property type="entry name" value="ATP-dep_DNA_ligase"/>
</dbReference>
<dbReference type="EMBL" id="JARACI010001148">
    <property type="protein sequence ID" value="MDD9207736.1"/>
    <property type="molecule type" value="Genomic_DNA"/>
</dbReference>
<dbReference type="InterPro" id="IPR012340">
    <property type="entry name" value="NA-bd_OB-fold"/>
</dbReference>
<dbReference type="InterPro" id="IPR012309">
    <property type="entry name" value="DNA_ligase_ATP-dep_C"/>
</dbReference>
<organism evidence="7 8">
    <name type="scientific">Georgenia halotolerans</name>
    <dbReference type="NCBI Taxonomy" id="3028317"/>
    <lineage>
        <taxon>Bacteria</taxon>
        <taxon>Bacillati</taxon>
        <taxon>Actinomycetota</taxon>
        <taxon>Actinomycetes</taxon>
        <taxon>Micrococcales</taxon>
        <taxon>Bogoriellaceae</taxon>
        <taxon>Georgenia</taxon>
    </lineage>
</organism>
<dbReference type="NCBIfam" id="TIGR02779">
    <property type="entry name" value="NHEJ_ligase_lig"/>
    <property type="match status" value="1"/>
</dbReference>
<gene>
    <name evidence="7" type="primary">ligD</name>
    <name evidence="7" type="ORF">PU560_14870</name>
</gene>
<comment type="similarity">
    <text evidence="1">Belongs to the ATP-dependent DNA ligase family.</text>
</comment>
<keyword evidence="8" id="KW-1185">Reference proteome</keyword>
<dbReference type="InterPro" id="IPR012310">
    <property type="entry name" value="DNA_ligase_ATP-dep_cent"/>
</dbReference>
<dbReference type="Proteomes" id="UP001165561">
    <property type="component" value="Unassembled WGS sequence"/>
</dbReference>
<dbReference type="SUPFAM" id="SSF50249">
    <property type="entry name" value="Nucleic acid-binding proteins"/>
    <property type="match status" value="1"/>
</dbReference>
<dbReference type="CDD" id="cd07906">
    <property type="entry name" value="Adenylation_DNA_ligase_LigD_LigC"/>
    <property type="match status" value="1"/>
</dbReference>
<dbReference type="InterPro" id="IPR016059">
    <property type="entry name" value="DNA_ligase_ATP-dep_CS"/>
</dbReference>
<evidence type="ECO:0000256" key="1">
    <source>
        <dbReference type="ARBA" id="ARBA00007572"/>
    </source>
</evidence>
<feature type="non-terminal residue" evidence="7">
    <location>
        <position position="1"/>
    </location>
</feature>
<dbReference type="PANTHER" id="PTHR45674">
    <property type="entry name" value="DNA LIGASE 1/3 FAMILY MEMBER"/>
    <property type="match status" value="1"/>
</dbReference>
<evidence type="ECO:0000313" key="7">
    <source>
        <dbReference type="EMBL" id="MDD9207736.1"/>
    </source>
</evidence>
<dbReference type="InterPro" id="IPR014144">
    <property type="entry name" value="LigD_PE_domain"/>
</dbReference>
<dbReference type="Gene3D" id="2.40.50.140">
    <property type="entry name" value="Nucleic acid-binding proteins"/>
    <property type="match status" value="1"/>
</dbReference>
<accession>A0ABT5U0C3</accession>
<evidence type="ECO:0000256" key="3">
    <source>
        <dbReference type="ARBA" id="ARBA00022598"/>
    </source>
</evidence>
<feature type="domain" description="ATP-dependent DNA ligase family profile" evidence="6">
    <location>
        <begin position="306"/>
        <end position="431"/>
    </location>
</feature>
<proteinExistence type="inferred from homology"/>
<dbReference type="PANTHER" id="PTHR45674:SF4">
    <property type="entry name" value="DNA LIGASE 1"/>
    <property type="match status" value="1"/>
</dbReference>
<dbReference type="EC" id="6.5.1.1" evidence="2"/>
<sequence>RRLHYDLRLSHEGVLASWALPKGVPVTKERNNLAVQTEDHPMEYATFHGTIPEGEYGAGEMTIWDAGTYELEKWREGKEVIVTLTGRPDGGLAGPDGPGRTSRFALIRTGGREDRADNQWLIHLMDPPRSTGPRGTDDDRRRDGERRPASGTARSTAASPREAAAPPGEPVDPAPTPEPVASAPTPEPAAPTTTTEAPATLDVPRPMLATPGAITDVHRPEEWALEMKWDGIRAIVVVQDGHVRLLSRKGLDMTATYPELHDLAGCVNTPSAVLDGEIVAFDQHGRPSFAELQRRMNLARPRDIETARSQVPVRLMLFDLLQAGGTDWTGQHYDRRREALHLVVDPERDERVEVPPAYDGDVAGAIEASRTWHLEGVMAKRRTSRYAAGRRSRVWIKIKHTQTVEAVVVGWRPGQGSRAGQVGSLLLAVPDRSGALSYVGRVGTGFTEEETRSWVGALGRLERRTAPVDDVPRPDARDARWVTPRRVAEVELSEWTPTGRLRHPRWRGWRPDKDVADLAPVDRA</sequence>
<evidence type="ECO:0000256" key="2">
    <source>
        <dbReference type="ARBA" id="ARBA00012727"/>
    </source>
</evidence>
<evidence type="ECO:0000313" key="8">
    <source>
        <dbReference type="Proteomes" id="UP001165561"/>
    </source>
</evidence>
<feature type="compositionally biased region" description="Pro residues" evidence="5">
    <location>
        <begin position="167"/>
        <end position="178"/>
    </location>
</feature>
<dbReference type="Gene3D" id="3.30.1490.70">
    <property type="match status" value="1"/>
</dbReference>
<dbReference type="PROSITE" id="PS00697">
    <property type="entry name" value="DNA_LIGASE_A1"/>
    <property type="match status" value="1"/>
</dbReference>
<dbReference type="InterPro" id="IPR014146">
    <property type="entry name" value="LigD_ligase_dom"/>
</dbReference>
<dbReference type="Pfam" id="PF01068">
    <property type="entry name" value="DNA_ligase_A_M"/>
    <property type="match status" value="1"/>
</dbReference>
<feature type="region of interest" description="Disordered" evidence="5">
    <location>
        <begin position="117"/>
        <end position="214"/>
    </location>
</feature>
<feature type="compositionally biased region" description="Basic and acidic residues" evidence="5">
    <location>
        <begin position="135"/>
        <end position="148"/>
    </location>
</feature>
<dbReference type="CDD" id="cd07971">
    <property type="entry name" value="OBF_DNA_ligase_LigD"/>
    <property type="match status" value="1"/>
</dbReference>
<dbReference type="GO" id="GO:0016874">
    <property type="term" value="F:ligase activity"/>
    <property type="evidence" value="ECO:0007669"/>
    <property type="project" value="UniProtKB-KW"/>
</dbReference>
<evidence type="ECO:0000256" key="4">
    <source>
        <dbReference type="ARBA" id="ARBA00034003"/>
    </source>
</evidence>